<dbReference type="Proteomes" id="UP000093962">
    <property type="component" value="Unassembled WGS sequence"/>
</dbReference>
<organism evidence="2 3">
    <name type="scientific">Mycolicibacterium mucogenicum</name>
    <name type="common">Mycobacterium mucogenicum</name>
    <dbReference type="NCBI Taxonomy" id="56689"/>
    <lineage>
        <taxon>Bacteria</taxon>
        <taxon>Bacillati</taxon>
        <taxon>Actinomycetota</taxon>
        <taxon>Actinomycetes</taxon>
        <taxon>Mycobacteriales</taxon>
        <taxon>Mycobacteriaceae</taxon>
        <taxon>Mycolicibacterium</taxon>
    </lineage>
</organism>
<proteinExistence type="predicted"/>
<evidence type="ECO:0000256" key="1">
    <source>
        <dbReference type="SAM" id="MobiDB-lite"/>
    </source>
</evidence>
<comment type="caution">
    <text evidence="2">The sequence shown here is derived from an EMBL/GenBank/DDBJ whole genome shotgun (WGS) entry which is preliminary data.</text>
</comment>
<sequence>MILPITDPHTVRHGALGSFPSIYLPPSTNRDSVIDRLRSLDRSLDEVQAAHIREGAAETYGQTAYVHTATPSGWPPRWSREHQSVSAG</sequence>
<dbReference type="OrthoDB" id="9860278at2"/>
<accession>A0A1A0N2E2</accession>
<dbReference type="InterPro" id="IPR023116">
    <property type="entry name" value="Phosphonoacetate_hydro_insert"/>
</dbReference>
<dbReference type="EMBL" id="LZSF01000030">
    <property type="protein sequence ID" value="OBA91476.1"/>
    <property type="molecule type" value="Genomic_DNA"/>
</dbReference>
<feature type="compositionally biased region" description="Basic and acidic residues" evidence="1">
    <location>
        <begin position="78"/>
        <end position="88"/>
    </location>
</feature>
<protein>
    <submittedName>
        <fullName evidence="2">Uncharacterized protein</fullName>
    </submittedName>
</protein>
<name>A0A1A0N2E2_MYCMU</name>
<feature type="region of interest" description="Disordered" evidence="1">
    <location>
        <begin position="68"/>
        <end position="88"/>
    </location>
</feature>
<dbReference type="AlphaFoldDB" id="A0A1A0N2E2"/>
<dbReference type="Gene3D" id="3.30.1360.110">
    <property type="entry name" value="Domain 2, Phosphonoacetate Hydrolase"/>
    <property type="match status" value="1"/>
</dbReference>
<reference evidence="2 3" key="1">
    <citation type="submission" date="2016-06" db="EMBL/GenBank/DDBJ databases">
        <authorList>
            <person name="Kjaerup R.B."/>
            <person name="Dalgaard T.S."/>
            <person name="Juul-Madsen H.R."/>
        </authorList>
    </citation>
    <scope>NUCLEOTIDE SEQUENCE [LARGE SCALE GENOMIC DNA]</scope>
    <source>
        <strain evidence="2 3">1199456.5</strain>
    </source>
</reference>
<dbReference type="RefSeq" id="WP_064857569.1">
    <property type="nucleotide sequence ID" value="NZ_JAPMJS010000008.1"/>
</dbReference>
<gene>
    <name evidence="2" type="ORF">A5642_10345</name>
</gene>
<evidence type="ECO:0000313" key="2">
    <source>
        <dbReference type="EMBL" id="OBA91476.1"/>
    </source>
</evidence>
<evidence type="ECO:0000313" key="3">
    <source>
        <dbReference type="Proteomes" id="UP000093962"/>
    </source>
</evidence>